<dbReference type="Proteomes" id="UP000634136">
    <property type="component" value="Unassembled WGS sequence"/>
</dbReference>
<dbReference type="AlphaFoldDB" id="A0A834SFZ1"/>
<reference evidence="1" key="1">
    <citation type="submission" date="2020-09" db="EMBL/GenBank/DDBJ databases">
        <title>Genome-Enabled Discovery of Anthraquinone Biosynthesis in Senna tora.</title>
        <authorList>
            <person name="Kang S.-H."/>
            <person name="Pandey R.P."/>
            <person name="Lee C.-M."/>
            <person name="Sim J.-S."/>
            <person name="Jeong J.-T."/>
            <person name="Choi B.-S."/>
            <person name="Jung M."/>
            <person name="Ginzburg D."/>
            <person name="Zhao K."/>
            <person name="Won S.Y."/>
            <person name="Oh T.-J."/>
            <person name="Yu Y."/>
            <person name="Kim N.-H."/>
            <person name="Lee O.R."/>
            <person name="Lee T.-H."/>
            <person name="Bashyal P."/>
            <person name="Kim T.-S."/>
            <person name="Lee W.-H."/>
            <person name="Kawkins C."/>
            <person name="Kim C.-K."/>
            <person name="Kim J.S."/>
            <person name="Ahn B.O."/>
            <person name="Rhee S.Y."/>
            <person name="Sohng J.K."/>
        </authorList>
    </citation>
    <scope>NUCLEOTIDE SEQUENCE</scope>
    <source>
        <tissue evidence="1">Leaf</tissue>
    </source>
</reference>
<keyword evidence="2" id="KW-1185">Reference proteome</keyword>
<accession>A0A834SFZ1</accession>
<comment type="caution">
    <text evidence="1">The sequence shown here is derived from an EMBL/GenBank/DDBJ whole genome shotgun (WGS) entry which is preliminary data.</text>
</comment>
<organism evidence="1 2">
    <name type="scientific">Senna tora</name>
    <dbReference type="NCBI Taxonomy" id="362788"/>
    <lineage>
        <taxon>Eukaryota</taxon>
        <taxon>Viridiplantae</taxon>
        <taxon>Streptophyta</taxon>
        <taxon>Embryophyta</taxon>
        <taxon>Tracheophyta</taxon>
        <taxon>Spermatophyta</taxon>
        <taxon>Magnoliopsida</taxon>
        <taxon>eudicotyledons</taxon>
        <taxon>Gunneridae</taxon>
        <taxon>Pentapetalae</taxon>
        <taxon>rosids</taxon>
        <taxon>fabids</taxon>
        <taxon>Fabales</taxon>
        <taxon>Fabaceae</taxon>
        <taxon>Caesalpinioideae</taxon>
        <taxon>Cassia clade</taxon>
        <taxon>Senna</taxon>
    </lineage>
</organism>
<sequence length="157" mass="18026">MDNRSKPRMIAWEKIFQPLYLGDRLKWVIDDGQCVPLSNHLWFPPNVRREGINTVQNLIDNSGQWKSSMVRDVYSLDNANKILNMVTSRYNALNRLIWDGNASDNYIVKDGYNAINSKGNSFVNNHLGFKEWLADLKAQFFLLQAFVGRSSKKGGTL</sequence>
<evidence type="ECO:0000313" key="2">
    <source>
        <dbReference type="Proteomes" id="UP000634136"/>
    </source>
</evidence>
<proteinExistence type="predicted"/>
<protein>
    <submittedName>
        <fullName evidence="1">Uncharacterized protein</fullName>
    </submittedName>
</protein>
<gene>
    <name evidence="1" type="ORF">G2W53_041833</name>
</gene>
<name>A0A834SFZ1_9FABA</name>
<dbReference type="EMBL" id="JAAIUW010000013">
    <property type="protein sequence ID" value="KAF7802722.1"/>
    <property type="molecule type" value="Genomic_DNA"/>
</dbReference>
<evidence type="ECO:0000313" key="1">
    <source>
        <dbReference type="EMBL" id="KAF7802722.1"/>
    </source>
</evidence>